<sequence length="102" mass="11712">MLRCQNYYGINTTITTRTELVINQGVDNYINFRSNRRTCPDLYNGTLVVLPWETYFLCYTCGFKQITSFATSPTTTKMTQDVVVLSKDVLETMTTEPSQCIE</sequence>
<comment type="caution">
    <text evidence="1">The sequence shown here is derived from an EMBL/GenBank/DDBJ whole genome shotgun (WGS) entry which is preliminary data.</text>
</comment>
<name>A0A8J2KH30_9HEXA</name>
<gene>
    <name evidence="1" type="ORF">AFUS01_LOCUS24567</name>
</gene>
<dbReference type="AlphaFoldDB" id="A0A8J2KH30"/>
<protein>
    <submittedName>
        <fullName evidence="1">Uncharacterized protein</fullName>
    </submittedName>
</protein>
<evidence type="ECO:0000313" key="2">
    <source>
        <dbReference type="Proteomes" id="UP000708208"/>
    </source>
</evidence>
<organism evidence="1 2">
    <name type="scientific">Allacma fusca</name>
    <dbReference type="NCBI Taxonomy" id="39272"/>
    <lineage>
        <taxon>Eukaryota</taxon>
        <taxon>Metazoa</taxon>
        <taxon>Ecdysozoa</taxon>
        <taxon>Arthropoda</taxon>
        <taxon>Hexapoda</taxon>
        <taxon>Collembola</taxon>
        <taxon>Symphypleona</taxon>
        <taxon>Sminthuridae</taxon>
        <taxon>Allacma</taxon>
    </lineage>
</organism>
<dbReference type="EMBL" id="CAJVCH010308310">
    <property type="protein sequence ID" value="CAG7785976.1"/>
    <property type="molecule type" value="Genomic_DNA"/>
</dbReference>
<evidence type="ECO:0000313" key="1">
    <source>
        <dbReference type="EMBL" id="CAG7785976.1"/>
    </source>
</evidence>
<accession>A0A8J2KH30</accession>
<reference evidence="1" key="1">
    <citation type="submission" date="2021-06" db="EMBL/GenBank/DDBJ databases">
        <authorList>
            <person name="Hodson N. C."/>
            <person name="Mongue J. A."/>
            <person name="Jaron S. K."/>
        </authorList>
    </citation>
    <scope>NUCLEOTIDE SEQUENCE</scope>
</reference>
<proteinExistence type="predicted"/>
<keyword evidence="2" id="KW-1185">Reference proteome</keyword>
<dbReference type="Proteomes" id="UP000708208">
    <property type="component" value="Unassembled WGS sequence"/>
</dbReference>